<reference evidence="11 12" key="1">
    <citation type="submission" date="2017-12" db="EMBL/GenBank/DDBJ databases">
        <title>Phylogenetic diversity of female urinary microbiome.</title>
        <authorList>
            <person name="Thomas-White K."/>
            <person name="Wolfe A.J."/>
        </authorList>
    </citation>
    <scope>NUCLEOTIDE SEQUENCE [LARGE SCALE GENOMIC DNA]</scope>
    <source>
        <strain evidence="11 12">UMB1298</strain>
    </source>
</reference>
<dbReference type="GO" id="GO:0043952">
    <property type="term" value="P:protein transport by the Sec complex"/>
    <property type="evidence" value="ECO:0007669"/>
    <property type="project" value="UniProtKB-UniRule"/>
</dbReference>
<dbReference type="NCBIfam" id="TIGR00964">
    <property type="entry name" value="secE_bact"/>
    <property type="match status" value="1"/>
</dbReference>
<sequence>MSVTEPSAAAAERSTAPADHSEVPLRERKAQGSNPVSRFFNSIVLFLQQIADELSKVVRPTREELVSYTLVVLVFVGAMMAFVFGLDQLFSRLIDLVFG</sequence>
<proteinExistence type="inferred from homology"/>
<evidence type="ECO:0000256" key="9">
    <source>
        <dbReference type="HAMAP-Rule" id="MF_00422"/>
    </source>
</evidence>
<dbReference type="Pfam" id="PF00584">
    <property type="entry name" value="SecE"/>
    <property type="match status" value="1"/>
</dbReference>
<gene>
    <name evidence="9" type="primary">secE</name>
    <name evidence="11" type="ORF">CYJ76_03130</name>
</gene>
<feature type="transmembrane region" description="Helical" evidence="9">
    <location>
        <begin position="65"/>
        <end position="86"/>
    </location>
</feature>
<keyword evidence="8 9" id="KW-0472">Membrane</keyword>
<feature type="region of interest" description="Disordered" evidence="10">
    <location>
        <begin position="1"/>
        <end position="32"/>
    </location>
</feature>
<comment type="subunit">
    <text evidence="9">Component of the Sec protein translocase complex. Heterotrimer consisting of SecY, SecE and SecG subunits. The heterotrimers can form oligomers, although 1 heterotrimer is thought to be able to translocate proteins. Interacts with the ribosome. Interacts with SecDF, and other proteins may be involved. Interacts with SecA.</text>
</comment>
<evidence type="ECO:0000256" key="2">
    <source>
        <dbReference type="ARBA" id="ARBA00022448"/>
    </source>
</evidence>
<evidence type="ECO:0000313" key="12">
    <source>
        <dbReference type="Proteomes" id="UP000234206"/>
    </source>
</evidence>
<comment type="similarity">
    <text evidence="9">Belongs to the SecE/SEC61-gamma family.</text>
</comment>
<dbReference type="GO" id="GO:0009306">
    <property type="term" value="P:protein secretion"/>
    <property type="evidence" value="ECO:0007669"/>
    <property type="project" value="UniProtKB-UniRule"/>
</dbReference>
<keyword evidence="2 9" id="KW-0813">Transport</keyword>
<name>A0A2I1PCG8_9MICO</name>
<dbReference type="PANTHER" id="PTHR33910">
    <property type="entry name" value="PROTEIN TRANSLOCASE SUBUNIT SECE"/>
    <property type="match status" value="1"/>
</dbReference>
<dbReference type="Gene3D" id="1.20.5.1030">
    <property type="entry name" value="Preprotein translocase secy subunit"/>
    <property type="match status" value="1"/>
</dbReference>
<evidence type="ECO:0000256" key="4">
    <source>
        <dbReference type="ARBA" id="ARBA00022692"/>
    </source>
</evidence>
<comment type="subcellular location">
    <subcellularLocation>
        <location evidence="9">Cell membrane</location>
        <topology evidence="9">Single-pass membrane protein</topology>
    </subcellularLocation>
    <subcellularLocation>
        <location evidence="1">Membrane</location>
    </subcellularLocation>
</comment>
<accession>A0A2I1PCG8</accession>
<keyword evidence="3 9" id="KW-1003">Cell membrane</keyword>
<keyword evidence="5 9" id="KW-0653">Protein transport</keyword>
<evidence type="ECO:0000256" key="1">
    <source>
        <dbReference type="ARBA" id="ARBA00004370"/>
    </source>
</evidence>
<dbReference type="AlphaFoldDB" id="A0A2I1PCG8"/>
<feature type="compositionally biased region" description="Low complexity" evidence="10">
    <location>
        <begin position="1"/>
        <end position="18"/>
    </location>
</feature>
<evidence type="ECO:0000256" key="8">
    <source>
        <dbReference type="ARBA" id="ARBA00023136"/>
    </source>
</evidence>
<comment type="caution">
    <text evidence="11">The sequence shown here is derived from an EMBL/GenBank/DDBJ whole genome shotgun (WGS) entry which is preliminary data.</text>
</comment>
<keyword evidence="6 9" id="KW-1133">Transmembrane helix</keyword>
<keyword evidence="7 9" id="KW-0811">Translocation</keyword>
<evidence type="ECO:0000256" key="10">
    <source>
        <dbReference type="SAM" id="MobiDB-lite"/>
    </source>
</evidence>
<dbReference type="HAMAP" id="MF_00422">
    <property type="entry name" value="SecE"/>
    <property type="match status" value="1"/>
</dbReference>
<keyword evidence="12" id="KW-1185">Reference proteome</keyword>
<dbReference type="PANTHER" id="PTHR33910:SF1">
    <property type="entry name" value="PROTEIN TRANSLOCASE SUBUNIT SECE"/>
    <property type="match status" value="1"/>
</dbReference>
<evidence type="ECO:0000256" key="3">
    <source>
        <dbReference type="ARBA" id="ARBA00022475"/>
    </source>
</evidence>
<evidence type="ECO:0000256" key="5">
    <source>
        <dbReference type="ARBA" id="ARBA00022927"/>
    </source>
</evidence>
<keyword evidence="4 9" id="KW-0812">Transmembrane</keyword>
<dbReference type="InterPro" id="IPR038379">
    <property type="entry name" value="SecE_sf"/>
</dbReference>
<dbReference type="GO" id="GO:0006605">
    <property type="term" value="P:protein targeting"/>
    <property type="evidence" value="ECO:0007669"/>
    <property type="project" value="UniProtKB-UniRule"/>
</dbReference>
<evidence type="ECO:0000256" key="6">
    <source>
        <dbReference type="ARBA" id="ARBA00022989"/>
    </source>
</evidence>
<dbReference type="GO" id="GO:0065002">
    <property type="term" value="P:intracellular protein transmembrane transport"/>
    <property type="evidence" value="ECO:0007669"/>
    <property type="project" value="UniProtKB-UniRule"/>
</dbReference>
<dbReference type="GO" id="GO:0008320">
    <property type="term" value="F:protein transmembrane transporter activity"/>
    <property type="evidence" value="ECO:0007669"/>
    <property type="project" value="UniProtKB-UniRule"/>
</dbReference>
<dbReference type="OrthoDB" id="9805743at2"/>
<dbReference type="Proteomes" id="UP000234206">
    <property type="component" value="Unassembled WGS sequence"/>
</dbReference>
<organism evidence="11 12">
    <name type="scientific">Kytococcus schroeteri</name>
    <dbReference type="NCBI Taxonomy" id="138300"/>
    <lineage>
        <taxon>Bacteria</taxon>
        <taxon>Bacillati</taxon>
        <taxon>Actinomycetota</taxon>
        <taxon>Actinomycetes</taxon>
        <taxon>Micrococcales</taxon>
        <taxon>Kytococcaceae</taxon>
        <taxon>Kytococcus</taxon>
    </lineage>
</organism>
<feature type="compositionally biased region" description="Basic and acidic residues" evidence="10">
    <location>
        <begin position="19"/>
        <end position="30"/>
    </location>
</feature>
<evidence type="ECO:0000256" key="7">
    <source>
        <dbReference type="ARBA" id="ARBA00023010"/>
    </source>
</evidence>
<evidence type="ECO:0000313" key="11">
    <source>
        <dbReference type="EMBL" id="PKZ42300.1"/>
    </source>
</evidence>
<dbReference type="EMBL" id="PKIZ01000004">
    <property type="protein sequence ID" value="PKZ42300.1"/>
    <property type="molecule type" value="Genomic_DNA"/>
</dbReference>
<dbReference type="InterPro" id="IPR001901">
    <property type="entry name" value="Translocase_SecE/Sec61-g"/>
</dbReference>
<dbReference type="InterPro" id="IPR005807">
    <property type="entry name" value="SecE_bac"/>
</dbReference>
<dbReference type="GO" id="GO:0005886">
    <property type="term" value="C:plasma membrane"/>
    <property type="evidence" value="ECO:0007669"/>
    <property type="project" value="UniProtKB-SubCell"/>
</dbReference>
<comment type="function">
    <text evidence="9">Essential subunit of the Sec protein translocation channel SecYEG. Clamps together the 2 halves of SecY. May contact the channel plug during translocation.</text>
</comment>
<protein>
    <recommendedName>
        <fullName evidence="9">Protein translocase subunit SecE</fullName>
    </recommendedName>
</protein>